<evidence type="ECO:0000256" key="8">
    <source>
        <dbReference type="PROSITE-ProRule" id="PRU00782"/>
    </source>
</evidence>
<name>A0A034VI24_BACDO</name>
<evidence type="ECO:0000256" key="7">
    <source>
        <dbReference type="ARBA" id="ARBA00023203"/>
    </source>
</evidence>
<dbReference type="FunFam" id="2.30.30.360:FF:000001">
    <property type="entry name" value="Myosin heavy chain"/>
    <property type="match status" value="1"/>
</dbReference>
<dbReference type="GO" id="GO:0000146">
    <property type="term" value="F:microfilament motor activity"/>
    <property type="evidence" value="ECO:0007669"/>
    <property type="project" value="TreeGrafter"/>
</dbReference>
<dbReference type="PROSITE" id="PS51844">
    <property type="entry name" value="SH3_LIKE"/>
    <property type="match status" value="1"/>
</dbReference>
<keyword evidence="4" id="KW-0175">Coiled coil</keyword>
<evidence type="ECO:0000259" key="10">
    <source>
        <dbReference type="PROSITE" id="PS51844"/>
    </source>
</evidence>
<dbReference type="GO" id="GO:0006936">
    <property type="term" value="P:muscle contraction"/>
    <property type="evidence" value="ECO:0007669"/>
    <property type="project" value="UniProtKB-ARBA"/>
</dbReference>
<keyword evidence="5 8" id="KW-0518">Myosin</keyword>
<dbReference type="AlphaFoldDB" id="A0A034VI24"/>
<evidence type="ECO:0000313" key="11">
    <source>
        <dbReference type="EMBL" id="JAC41440.1"/>
    </source>
</evidence>
<dbReference type="PANTHER" id="PTHR13140:SF857">
    <property type="entry name" value="MYOSIN-11"/>
    <property type="match status" value="1"/>
</dbReference>
<dbReference type="SUPFAM" id="SSF52540">
    <property type="entry name" value="P-loop containing nucleoside triphosphate hydrolases"/>
    <property type="match status" value="1"/>
</dbReference>
<dbReference type="Pfam" id="PF00063">
    <property type="entry name" value="Myosin_head"/>
    <property type="match status" value="1"/>
</dbReference>
<dbReference type="InterPro" id="IPR027417">
    <property type="entry name" value="P-loop_NTPase"/>
</dbReference>
<dbReference type="Gene3D" id="1.20.120.720">
    <property type="entry name" value="Myosin VI head, motor domain, U50 subdomain"/>
    <property type="match status" value="1"/>
</dbReference>
<evidence type="ECO:0000259" key="9">
    <source>
        <dbReference type="PROSITE" id="PS51456"/>
    </source>
</evidence>
<keyword evidence="6 8" id="KW-0505">Motor protein</keyword>
<evidence type="ECO:0000256" key="1">
    <source>
        <dbReference type="ARBA" id="ARBA00008314"/>
    </source>
</evidence>
<dbReference type="GO" id="GO:0045214">
    <property type="term" value="P:sarcomere organization"/>
    <property type="evidence" value="ECO:0007669"/>
    <property type="project" value="UniProtKB-ARBA"/>
</dbReference>
<dbReference type="GO" id="GO:0030017">
    <property type="term" value="C:sarcomere"/>
    <property type="evidence" value="ECO:0007669"/>
    <property type="project" value="UniProtKB-ARBA"/>
</dbReference>
<dbReference type="EMBL" id="GAKP01017512">
    <property type="protein sequence ID" value="JAC41440.1"/>
    <property type="molecule type" value="Transcribed_RNA"/>
</dbReference>
<dbReference type="GO" id="GO:0031033">
    <property type="term" value="P:myosin filament organization"/>
    <property type="evidence" value="ECO:0007669"/>
    <property type="project" value="UniProtKB-ARBA"/>
</dbReference>
<comment type="similarity">
    <text evidence="1 8">Belongs to the TRAFAC class myosin-kinesin ATPase superfamily. Myosin family.</text>
</comment>
<reference evidence="11" key="1">
    <citation type="journal article" date="2014" name="BMC Genomics">
        <title>Characterizing the developmental transcriptome of the oriental fruit fly, Bactrocera dorsalis (Diptera: Tephritidae) through comparative genomic analysis with Drosophila melanogaster utilizing modENCODE datasets.</title>
        <authorList>
            <person name="Geib S.M."/>
            <person name="Calla B."/>
            <person name="Hall B."/>
            <person name="Hou S."/>
            <person name="Manoukis N.C."/>
        </authorList>
    </citation>
    <scope>NUCLEOTIDE SEQUENCE</scope>
    <source>
        <strain evidence="11">Punador</strain>
    </source>
</reference>
<dbReference type="PANTHER" id="PTHR13140">
    <property type="entry name" value="MYOSIN"/>
    <property type="match status" value="1"/>
</dbReference>
<accession>A0A034VI24</accession>
<dbReference type="GO" id="GO:0051015">
    <property type="term" value="F:actin filament binding"/>
    <property type="evidence" value="ECO:0007669"/>
    <property type="project" value="InterPro"/>
</dbReference>
<dbReference type="GO" id="GO:0007298">
    <property type="term" value="P:border follicle cell migration"/>
    <property type="evidence" value="ECO:0007669"/>
    <property type="project" value="UniProtKB-ARBA"/>
</dbReference>
<feature type="binding site" evidence="8">
    <location>
        <begin position="179"/>
        <end position="186"/>
    </location>
    <ligand>
        <name>ATP</name>
        <dbReference type="ChEBI" id="CHEBI:30616"/>
    </ligand>
</feature>
<keyword evidence="2 8" id="KW-0547">Nucleotide-binding</keyword>
<dbReference type="PROSITE" id="PS51456">
    <property type="entry name" value="MYOSIN_MOTOR"/>
    <property type="match status" value="1"/>
</dbReference>
<dbReference type="GO" id="GO:0016020">
    <property type="term" value="C:membrane"/>
    <property type="evidence" value="ECO:0007669"/>
    <property type="project" value="TreeGrafter"/>
</dbReference>
<dbReference type="FunFam" id="3.40.850.10:FF:000024">
    <property type="entry name" value="Myosin heavy chain, isoform J"/>
    <property type="match status" value="1"/>
</dbReference>
<proteinExistence type="inferred from homology"/>
<comment type="caution">
    <text evidence="8">Lacks conserved residue(s) required for the propagation of feature annotation.</text>
</comment>
<evidence type="ECO:0000256" key="2">
    <source>
        <dbReference type="ARBA" id="ARBA00022741"/>
    </source>
</evidence>
<sequence>MPKPIASQEDEDPTPYLFVSLEQRRIDQSKPYDSKKNCWVPDEKEGYLLGEIKATKGDIVSVSLPGGETKDFKKDQLQQVNPPKYEKAEDMSNLTYLNDASVLHNLRQRYYNKLIYTYSGLFCVAINPYKRYPVYTNRCAKMYRGKRRNEVPPHIFAISDGAYVDMLTNHVNQSMLITGESGAGKTENTKKVIAYFATVGASTKKDESQKNKGSLEDQVVQTNPVLEAFGNAKTVRNDNSSRFGKFIRIHFGPSGKLAGADIETYLLEKARVISQQSLERSYHIFYQIMSGSVPGVKDVCFLSDNIYDYYNVSQGKVTVPNMDDGEEFQLADQAFDILGFTAQEKQDVYKITAAVMHMGGMKFKQRGREEQAEQDGEEEGGRVAKLFGCDTAELYKNLLKPRIKVGNEFVTQGRNVQQVTNSIGALCKGVFDRLFKWLVKKCNETLDTQQKRQHFIGVLDIAGFEIFDYNGFEQLCINFTNEKLQQFFNHHMFVLEQEEYQREGIEWTFIDFGMDLQMCIELIEKVLALKISYKKEISHAIFASLQASHSKTTISQYKEN</sequence>
<keyword evidence="3 8" id="KW-0067">ATP-binding</keyword>
<dbReference type="GO" id="GO:0007424">
    <property type="term" value="P:open tracheal system development"/>
    <property type="evidence" value="ECO:0007669"/>
    <property type="project" value="UniProtKB-ARBA"/>
</dbReference>
<dbReference type="OrthoDB" id="10055605at2759"/>
<dbReference type="PRINTS" id="PR00193">
    <property type="entry name" value="MYOSINHEAVY"/>
</dbReference>
<evidence type="ECO:0000256" key="6">
    <source>
        <dbReference type="ARBA" id="ARBA00023175"/>
    </source>
</evidence>
<dbReference type="FunFam" id="1.20.120.720:FF:000001">
    <property type="entry name" value="Myosin heavy chain, muscle"/>
    <property type="match status" value="1"/>
</dbReference>
<dbReference type="GO" id="GO:0016459">
    <property type="term" value="C:myosin complex"/>
    <property type="evidence" value="ECO:0007669"/>
    <property type="project" value="UniProtKB-KW"/>
</dbReference>
<protein>
    <submittedName>
        <fullName evidence="11">Myosin heavy chain, muscle</fullName>
    </submittedName>
</protein>
<dbReference type="SMART" id="SM00242">
    <property type="entry name" value="MYSc"/>
    <property type="match status" value="1"/>
</dbReference>
<evidence type="ECO:0000256" key="3">
    <source>
        <dbReference type="ARBA" id="ARBA00022840"/>
    </source>
</evidence>
<dbReference type="Pfam" id="PF02736">
    <property type="entry name" value="Myosin_N"/>
    <property type="match status" value="1"/>
</dbReference>
<dbReference type="Gene3D" id="2.30.30.360">
    <property type="entry name" value="Myosin S1 fragment, N-terminal"/>
    <property type="match status" value="1"/>
</dbReference>
<dbReference type="GO" id="GO:0048513">
    <property type="term" value="P:animal organ development"/>
    <property type="evidence" value="ECO:0007669"/>
    <property type="project" value="UniProtKB-ARBA"/>
</dbReference>
<dbReference type="InterPro" id="IPR001609">
    <property type="entry name" value="Myosin_head_motor_dom-like"/>
</dbReference>
<dbReference type="GO" id="GO:0007015">
    <property type="term" value="P:actin filament organization"/>
    <property type="evidence" value="ECO:0007669"/>
    <property type="project" value="TreeGrafter"/>
</dbReference>
<feature type="domain" description="Myosin N-terminal SH3-like" evidence="10">
    <location>
        <begin position="33"/>
        <end position="82"/>
    </location>
</feature>
<keyword evidence="7 8" id="KW-0009">Actin-binding</keyword>
<feature type="domain" description="Myosin motor" evidence="9">
    <location>
        <begin position="86"/>
        <end position="560"/>
    </location>
</feature>
<dbReference type="GO" id="GO:0005524">
    <property type="term" value="F:ATP binding"/>
    <property type="evidence" value="ECO:0007669"/>
    <property type="project" value="UniProtKB-UniRule"/>
</dbReference>
<dbReference type="Gene3D" id="1.20.58.530">
    <property type="match status" value="1"/>
</dbReference>
<dbReference type="InterPro" id="IPR036961">
    <property type="entry name" value="Kinesin_motor_dom_sf"/>
</dbReference>
<evidence type="ECO:0000256" key="4">
    <source>
        <dbReference type="ARBA" id="ARBA00023054"/>
    </source>
</evidence>
<gene>
    <name evidence="11" type="primary">MYSA</name>
</gene>
<evidence type="ECO:0000256" key="5">
    <source>
        <dbReference type="ARBA" id="ARBA00023123"/>
    </source>
</evidence>
<dbReference type="Gene3D" id="1.10.10.820">
    <property type="match status" value="1"/>
</dbReference>
<organism evidence="11">
    <name type="scientific">Bactrocera dorsalis</name>
    <name type="common">Oriental fruit fly</name>
    <name type="synonym">Dacus dorsalis</name>
    <dbReference type="NCBI Taxonomy" id="27457"/>
    <lineage>
        <taxon>Eukaryota</taxon>
        <taxon>Metazoa</taxon>
        <taxon>Ecdysozoa</taxon>
        <taxon>Arthropoda</taxon>
        <taxon>Hexapoda</taxon>
        <taxon>Insecta</taxon>
        <taxon>Pterygota</taxon>
        <taxon>Neoptera</taxon>
        <taxon>Endopterygota</taxon>
        <taxon>Diptera</taxon>
        <taxon>Brachycera</taxon>
        <taxon>Muscomorpha</taxon>
        <taxon>Tephritoidea</taxon>
        <taxon>Tephritidae</taxon>
        <taxon>Bactrocera</taxon>
        <taxon>Bactrocera</taxon>
    </lineage>
</organism>
<dbReference type="FunFam" id="1.10.10.820:FF:000001">
    <property type="entry name" value="Myosin heavy chain"/>
    <property type="match status" value="1"/>
</dbReference>
<dbReference type="InterPro" id="IPR008989">
    <property type="entry name" value="Myosin_S1_N"/>
</dbReference>
<dbReference type="GO" id="GO:0042802">
    <property type="term" value="F:identical protein binding"/>
    <property type="evidence" value="ECO:0007669"/>
    <property type="project" value="UniProtKB-ARBA"/>
</dbReference>
<dbReference type="Gene3D" id="3.40.850.10">
    <property type="entry name" value="Kinesin motor domain"/>
    <property type="match status" value="1"/>
</dbReference>
<dbReference type="InterPro" id="IPR004009">
    <property type="entry name" value="SH3_Myosin"/>
</dbReference>